<dbReference type="AlphaFoldDB" id="A0A401TIT6"/>
<sequence length="81" mass="9212">MADRRSPHMKMVDRRSPRINMVAQPRADKRKRFPAGGASIVPEVSGGDIRWKLSVRCWRLKERLPWERVETAAVRAGTAAS</sequence>
<evidence type="ECO:0000313" key="1">
    <source>
        <dbReference type="EMBL" id="GCC42516.1"/>
    </source>
</evidence>
<feature type="non-terminal residue" evidence="1">
    <location>
        <position position="81"/>
    </location>
</feature>
<organism evidence="1 2">
    <name type="scientific">Chiloscyllium punctatum</name>
    <name type="common">Brownbanded bambooshark</name>
    <name type="synonym">Hemiscyllium punctatum</name>
    <dbReference type="NCBI Taxonomy" id="137246"/>
    <lineage>
        <taxon>Eukaryota</taxon>
        <taxon>Metazoa</taxon>
        <taxon>Chordata</taxon>
        <taxon>Craniata</taxon>
        <taxon>Vertebrata</taxon>
        <taxon>Chondrichthyes</taxon>
        <taxon>Elasmobranchii</taxon>
        <taxon>Galeomorphii</taxon>
        <taxon>Galeoidea</taxon>
        <taxon>Orectolobiformes</taxon>
        <taxon>Hemiscylliidae</taxon>
        <taxon>Chiloscyllium</taxon>
    </lineage>
</organism>
<keyword evidence="2" id="KW-1185">Reference proteome</keyword>
<gene>
    <name evidence="1" type="ORF">chiPu_0026614</name>
</gene>
<reference evidence="1 2" key="1">
    <citation type="journal article" date="2018" name="Nat. Ecol. Evol.">
        <title>Shark genomes provide insights into elasmobranch evolution and the origin of vertebrates.</title>
        <authorList>
            <person name="Hara Y"/>
            <person name="Yamaguchi K"/>
            <person name="Onimaru K"/>
            <person name="Kadota M"/>
            <person name="Koyanagi M"/>
            <person name="Keeley SD"/>
            <person name="Tatsumi K"/>
            <person name="Tanaka K"/>
            <person name="Motone F"/>
            <person name="Kageyama Y"/>
            <person name="Nozu R"/>
            <person name="Adachi N"/>
            <person name="Nishimura O"/>
            <person name="Nakagawa R"/>
            <person name="Tanegashima C"/>
            <person name="Kiyatake I"/>
            <person name="Matsumoto R"/>
            <person name="Murakumo K"/>
            <person name="Nishida K"/>
            <person name="Terakita A"/>
            <person name="Kuratani S"/>
            <person name="Sato K"/>
            <person name="Hyodo S Kuraku.S."/>
        </authorList>
    </citation>
    <scope>NUCLEOTIDE SEQUENCE [LARGE SCALE GENOMIC DNA]</scope>
</reference>
<dbReference type="EMBL" id="BEZZ01083881">
    <property type="protein sequence ID" value="GCC42516.1"/>
    <property type="molecule type" value="Genomic_DNA"/>
</dbReference>
<evidence type="ECO:0000313" key="2">
    <source>
        <dbReference type="Proteomes" id="UP000287033"/>
    </source>
</evidence>
<accession>A0A401TIT6</accession>
<proteinExistence type="predicted"/>
<dbReference type="Proteomes" id="UP000287033">
    <property type="component" value="Unassembled WGS sequence"/>
</dbReference>
<protein>
    <submittedName>
        <fullName evidence="1">Uncharacterized protein</fullName>
    </submittedName>
</protein>
<comment type="caution">
    <text evidence="1">The sequence shown here is derived from an EMBL/GenBank/DDBJ whole genome shotgun (WGS) entry which is preliminary data.</text>
</comment>
<name>A0A401TIT6_CHIPU</name>